<evidence type="ECO:0000256" key="3">
    <source>
        <dbReference type="ARBA" id="ARBA00011738"/>
    </source>
</evidence>
<evidence type="ECO:0000256" key="4">
    <source>
        <dbReference type="ARBA" id="ARBA00022490"/>
    </source>
</evidence>
<gene>
    <name evidence="10 15" type="primary">grpE</name>
    <name evidence="15" type="ORF">DPM12_02800</name>
</gene>
<evidence type="ECO:0000256" key="13">
    <source>
        <dbReference type="SAM" id="Coils"/>
    </source>
</evidence>
<feature type="region of interest" description="Disordered" evidence="14">
    <location>
        <begin position="1"/>
        <end position="24"/>
    </location>
</feature>
<dbReference type="PROSITE" id="PS01071">
    <property type="entry name" value="GRPE"/>
    <property type="match status" value="1"/>
</dbReference>
<dbReference type="InterPro" id="IPR000740">
    <property type="entry name" value="GrpE"/>
</dbReference>
<proteinExistence type="inferred from homology"/>
<evidence type="ECO:0000256" key="8">
    <source>
        <dbReference type="ARBA" id="ARBA00072274"/>
    </source>
</evidence>
<dbReference type="PANTHER" id="PTHR21237">
    <property type="entry name" value="GRPE PROTEIN"/>
    <property type="match status" value="1"/>
</dbReference>
<dbReference type="GO" id="GO:0006457">
    <property type="term" value="P:protein folding"/>
    <property type="evidence" value="ECO:0007669"/>
    <property type="project" value="InterPro"/>
</dbReference>
<dbReference type="GO" id="GO:0042803">
    <property type="term" value="F:protein homodimerization activity"/>
    <property type="evidence" value="ECO:0007669"/>
    <property type="project" value="InterPro"/>
</dbReference>
<dbReference type="FunFam" id="2.30.22.10:FF:000001">
    <property type="entry name" value="Protein GrpE"/>
    <property type="match status" value="1"/>
</dbReference>
<evidence type="ECO:0000313" key="16">
    <source>
        <dbReference type="Proteomes" id="UP000250462"/>
    </source>
</evidence>
<evidence type="ECO:0000256" key="2">
    <source>
        <dbReference type="ARBA" id="ARBA00009054"/>
    </source>
</evidence>
<comment type="similarity">
    <text evidence="2 10 12">Belongs to the GrpE family.</text>
</comment>
<evidence type="ECO:0000256" key="14">
    <source>
        <dbReference type="SAM" id="MobiDB-lite"/>
    </source>
</evidence>
<keyword evidence="6 10" id="KW-0143">Chaperone</keyword>
<organism evidence="15 16">
    <name type="scientific">Phytoactinopolyspora halophila</name>
    <dbReference type="NCBI Taxonomy" id="1981511"/>
    <lineage>
        <taxon>Bacteria</taxon>
        <taxon>Bacillati</taxon>
        <taxon>Actinomycetota</taxon>
        <taxon>Actinomycetes</taxon>
        <taxon>Jiangellales</taxon>
        <taxon>Jiangellaceae</taxon>
        <taxon>Phytoactinopolyspora</taxon>
    </lineage>
</organism>
<dbReference type="Gene3D" id="2.30.22.10">
    <property type="entry name" value="Head domain of nucleotide exchange factor GrpE"/>
    <property type="match status" value="1"/>
</dbReference>
<dbReference type="CDD" id="cd00446">
    <property type="entry name" value="GrpE"/>
    <property type="match status" value="1"/>
</dbReference>
<dbReference type="HAMAP" id="MF_01151">
    <property type="entry name" value="GrpE"/>
    <property type="match status" value="1"/>
</dbReference>
<dbReference type="Gene3D" id="3.90.20.20">
    <property type="match status" value="1"/>
</dbReference>
<evidence type="ECO:0000256" key="12">
    <source>
        <dbReference type="RuleBase" id="RU004478"/>
    </source>
</evidence>
<feature type="region of interest" description="Disordered" evidence="14">
    <location>
        <begin position="166"/>
        <end position="208"/>
    </location>
</feature>
<feature type="coiled-coil region" evidence="13">
    <location>
        <begin position="25"/>
        <end position="62"/>
    </location>
</feature>
<evidence type="ECO:0000256" key="7">
    <source>
        <dbReference type="ARBA" id="ARBA00053401"/>
    </source>
</evidence>
<dbReference type="GO" id="GO:0051082">
    <property type="term" value="F:unfolded protein binding"/>
    <property type="evidence" value="ECO:0007669"/>
    <property type="project" value="TreeGrafter"/>
</dbReference>
<dbReference type="PRINTS" id="PR00773">
    <property type="entry name" value="GRPEPROTEIN"/>
</dbReference>
<dbReference type="AlphaFoldDB" id="A0A329R3S6"/>
<dbReference type="Proteomes" id="UP000250462">
    <property type="component" value="Unassembled WGS sequence"/>
</dbReference>
<dbReference type="Pfam" id="PF01025">
    <property type="entry name" value="GrpE"/>
    <property type="match status" value="1"/>
</dbReference>
<comment type="function">
    <text evidence="7 10 11">Participates actively in the response to hyperosmotic and heat shock by preventing the aggregation of stress-denatured proteins, in association with DnaK and GrpE. It is the nucleotide exchange factor for DnaK and may function as a thermosensor. Unfolded proteins bind initially to DnaJ; upon interaction with the DnaJ-bound protein, DnaK hydrolyzes its bound ATP, resulting in the formation of a stable complex. GrpE releases ADP from DnaK; ATP binding to DnaK triggers the release of the substrate protein, thus completing the reaction cycle. Several rounds of ATP-dependent interactions between DnaJ, DnaK and GrpE are required for fully efficient folding.</text>
</comment>
<evidence type="ECO:0000256" key="1">
    <source>
        <dbReference type="ARBA" id="ARBA00004496"/>
    </source>
</evidence>
<dbReference type="InterPro" id="IPR009012">
    <property type="entry name" value="GrpE_head"/>
</dbReference>
<evidence type="ECO:0000256" key="9">
    <source>
        <dbReference type="ARBA" id="ARBA00076414"/>
    </source>
</evidence>
<keyword evidence="16" id="KW-1185">Reference proteome</keyword>
<comment type="subunit">
    <text evidence="3 10">Homodimer.</text>
</comment>
<dbReference type="GO" id="GO:0051087">
    <property type="term" value="F:protein-folding chaperone binding"/>
    <property type="evidence" value="ECO:0007669"/>
    <property type="project" value="InterPro"/>
</dbReference>
<dbReference type="PANTHER" id="PTHR21237:SF23">
    <property type="entry name" value="GRPE PROTEIN HOMOLOG, MITOCHONDRIAL"/>
    <property type="match status" value="1"/>
</dbReference>
<dbReference type="GO" id="GO:0000774">
    <property type="term" value="F:adenyl-nucleotide exchange factor activity"/>
    <property type="evidence" value="ECO:0007669"/>
    <property type="project" value="InterPro"/>
</dbReference>
<evidence type="ECO:0000256" key="11">
    <source>
        <dbReference type="RuleBase" id="RU000639"/>
    </source>
</evidence>
<dbReference type="SUPFAM" id="SSF51064">
    <property type="entry name" value="Head domain of nucleotide exchange factor GrpE"/>
    <property type="match status" value="1"/>
</dbReference>
<evidence type="ECO:0000256" key="6">
    <source>
        <dbReference type="ARBA" id="ARBA00023186"/>
    </source>
</evidence>
<keyword evidence="13" id="KW-0175">Coiled coil</keyword>
<reference evidence="15 16" key="1">
    <citation type="submission" date="2018-06" db="EMBL/GenBank/DDBJ databases">
        <title>Phytoactinopolyspora halophila sp. nov., a novel halophilic actinomycete isolated from a saline soil in China.</title>
        <authorList>
            <person name="Tang S.-K."/>
        </authorList>
    </citation>
    <scope>NUCLEOTIDE SEQUENCE [LARGE SCALE GENOMIC DNA]</scope>
    <source>
        <strain evidence="15 16">YIM 96934</strain>
    </source>
</reference>
<sequence>MEENAEVPDPVNSGADTAAPEDDVEAALAQARAEATERLDDLKRLQAEYVNYRRRVERDREAVRENAKVEVFSGLLPVLDDIGRAREHGDLTGAFRAVGEALEAAVAKAGLEQFGEVGEEFDPNVHEAFMHGYSDEVQVAMCTQILQPGYRVGERIVRPARVAVAEPTAALPETEGEGAETVSALGAEQPADDQTAAGGDERDSEEQN</sequence>
<evidence type="ECO:0000313" key="15">
    <source>
        <dbReference type="EMBL" id="RAW18152.1"/>
    </source>
</evidence>
<protein>
    <recommendedName>
        <fullName evidence="8 10">Protein GrpE</fullName>
    </recommendedName>
    <alternativeName>
        <fullName evidence="9 10">HSP-70 cofactor</fullName>
    </alternativeName>
</protein>
<name>A0A329R3S6_9ACTN</name>
<comment type="subcellular location">
    <subcellularLocation>
        <location evidence="1 10">Cytoplasm</location>
    </subcellularLocation>
</comment>
<keyword evidence="4 10" id="KW-0963">Cytoplasm</keyword>
<dbReference type="OrthoDB" id="5191115at2"/>
<evidence type="ECO:0000256" key="10">
    <source>
        <dbReference type="HAMAP-Rule" id="MF_01151"/>
    </source>
</evidence>
<dbReference type="InterPro" id="IPR013805">
    <property type="entry name" value="GrpE_CC"/>
</dbReference>
<evidence type="ECO:0000256" key="5">
    <source>
        <dbReference type="ARBA" id="ARBA00023016"/>
    </source>
</evidence>
<dbReference type="SUPFAM" id="SSF58014">
    <property type="entry name" value="Coiled-coil domain of nucleotide exchange factor GrpE"/>
    <property type="match status" value="1"/>
</dbReference>
<comment type="caution">
    <text evidence="15">The sequence shown here is derived from an EMBL/GenBank/DDBJ whole genome shotgun (WGS) entry which is preliminary data.</text>
</comment>
<accession>A0A329R3S6</accession>
<dbReference type="EMBL" id="QMIG01000002">
    <property type="protein sequence ID" value="RAW18152.1"/>
    <property type="molecule type" value="Genomic_DNA"/>
</dbReference>
<keyword evidence="5 10" id="KW-0346">Stress response</keyword>
<dbReference type="GO" id="GO:0005737">
    <property type="term" value="C:cytoplasm"/>
    <property type="evidence" value="ECO:0007669"/>
    <property type="project" value="UniProtKB-SubCell"/>
</dbReference>